<gene>
    <name evidence="1" type="ORF">H1R20_g6753</name>
</gene>
<protein>
    <submittedName>
        <fullName evidence="1">Uncharacterized protein</fullName>
    </submittedName>
</protein>
<evidence type="ECO:0000313" key="2">
    <source>
        <dbReference type="Proteomes" id="UP001140091"/>
    </source>
</evidence>
<dbReference type="Proteomes" id="UP001140091">
    <property type="component" value="Unassembled WGS sequence"/>
</dbReference>
<comment type="caution">
    <text evidence="1">The sequence shown here is derived from an EMBL/GenBank/DDBJ whole genome shotgun (WGS) entry which is preliminary data.</text>
</comment>
<name>A0A9W8JGD4_9AGAR</name>
<keyword evidence="2" id="KW-1185">Reference proteome</keyword>
<proteinExistence type="predicted"/>
<organism evidence="1 2">
    <name type="scientific">Candolleomyces eurysporus</name>
    <dbReference type="NCBI Taxonomy" id="2828524"/>
    <lineage>
        <taxon>Eukaryota</taxon>
        <taxon>Fungi</taxon>
        <taxon>Dikarya</taxon>
        <taxon>Basidiomycota</taxon>
        <taxon>Agaricomycotina</taxon>
        <taxon>Agaricomycetes</taxon>
        <taxon>Agaricomycetidae</taxon>
        <taxon>Agaricales</taxon>
        <taxon>Agaricineae</taxon>
        <taxon>Psathyrellaceae</taxon>
        <taxon>Candolleomyces</taxon>
    </lineage>
</organism>
<accession>A0A9W8JGD4</accession>
<dbReference type="OrthoDB" id="112668at2759"/>
<feature type="non-terminal residue" evidence="1">
    <location>
        <position position="1"/>
    </location>
</feature>
<dbReference type="AlphaFoldDB" id="A0A9W8JGD4"/>
<evidence type="ECO:0000313" key="1">
    <source>
        <dbReference type="EMBL" id="KAJ2930318.1"/>
    </source>
</evidence>
<dbReference type="EMBL" id="JANBPK010000845">
    <property type="protein sequence ID" value="KAJ2930318.1"/>
    <property type="molecule type" value="Genomic_DNA"/>
</dbReference>
<reference evidence="1" key="1">
    <citation type="submission" date="2022-06" db="EMBL/GenBank/DDBJ databases">
        <title>Genome Sequence of Candolleomyces eurysporus.</title>
        <authorList>
            <person name="Buettner E."/>
        </authorList>
    </citation>
    <scope>NUCLEOTIDE SEQUENCE</scope>
    <source>
        <strain evidence="1">VTCC 930004</strain>
    </source>
</reference>
<sequence length="52" mass="5659">MHTVRYLVKGIEVGRASAATLIAAKKIVAYSYLYSIGYIPRDKIMQAALGDA</sequence>